<dbReference type="EMBL" id="CADEPI010000224">
    <property type="protein sequence ID" value="CAB3381095.1"/>
    <property type="molecule type" value="Genomic_DNA"/>
</dbReference>
<evidence type="ECO:0000313" key="3">
    <source>
        <dbReference type="EMBL" id="CAB3381095.1"/>
    </source>
</evidence>
<dbReference type="InterPro" id="IPR043504">
    <property type="entry name" value="Peptidase_S1_PA_chymotrypsin"/>
</dbReference>
<dbReference type="Proteomes" id="UP000494165">
    <property type="component" value="Unassembled WGS sequence"/>
</dbReference>
<proteinExistence type="predicted"/>
<dbReference type="PROSITE" id="PS00134">
    <property type="entry name" value="TRYPSIN_HIS"/>
    <property type="match status" value="1"/>
</dbReference>
<accession>A0A8S1DC79</accession>
<dbReference type="InterPro" id="IPR001254">
    <property type="entry name" value="Trypsin_dom"/>
</dbReference>
<name>A0A8S1DC79_9INSE</name>
<dbReference type="Gene3D" id="2.40.10.10">
    <property type="entry name" value="Trypsin-like serine proteases"/>
    <property type="match status" value="1"/>
</dbReference>
<evidence type="ECO:0000256" key="1">
    <source>
        <dbReference type="SAM" id="SignalP"/>
    </source>
</evidence>
<dbReference type="Pfam" id="PF00089">
    <property type="entry name" value="Trypsin"/>
    <property type="match status" value="1"/>
</dbReference>
<feature type="domain" description="Peptidase S1" evidence="2">
    <location>
        <begin position="91"/>
        <end position="331"/>
    </location>
</feature>
<evidence type="ECO:0000259" key="2">
    <source>
        <dbReference type="PROSITE" id="PS50240"/>
    </source>
</evidence>
<keyword evidence="1" id="KW-0732">Signal</keyword>
<dbReference type="PANTHER" id="PTHR24260">
    <property type="match status" value="1"/>
</dbReference>
<dbReference type="AlphaFoldDB" id="A0A8S1DC79"/>
<dbReference type="GO" id="GO:0004252">
    <property type="term" value="F:serine-type endopeptidase activity"/>
    <property type="evidence" value="ECO:0007669"/>
    <property type="project" value="InterPro"/>
</dbReference>
<keyword evidence="4" id="KW-1185">Reference proteome</keyword>
<organism evidence="3 4">
    <name type="scientific">Cloeon dipterum</name>
    <dbReference type="NCBI Taxonomy" id="197152"/>
    <lineage>
        <taxon>Eukaryota</taxon>
        <taxon>Metazoa</taxon>
        <taxon>Ecdysozoa</taxon>
        <taxon>Arthropoda</taxon>
        <taxon>Hexapoda</taxon>
        <taxon>Insecta</taxon>
        <taxon>Pterygota</taxon>
        <taxon>Palaeoptera</taxon>
        <taxon>Ephemeroptera</taxon>
        <taxon>Pisciforma</taxon>
        <taxon>Baetidae</taxon>
        <taxon>Cloeon</taxon>
    </lineage>
</organism>
<reference evidence="3 4" key="1">
    <citation type="submission" date="2020-04" db="EMBL/GenBank/DDBJ databases">
        <authorList>
            <person name="Alioto T."/>
            <person name="Alioto T."/>
            <person name="Gomez Garrido J."/>
        </authorList>
    </citation>
    <scope>NUCLEOTIDE SEQUENCE [LARGE SCALE GENOMIC DNA]</scope>
</reference>
<dbReference type="InterPro" id="IPR001314">
    <property type="entry name" value="Peptidase_S1A"/>
</dbReference>
<dbReference type="SMART" id="SM00020">
    <property type="entry name" value="Tryp_SPc"/>
    <property type="match status" value="1"/>
</dbReference>
<sequence length="335" mass="35426">MRTSLWIVVLALFAQASAGVSKGVKEDAKKTVIFDVEDVTKEYTLEALVADANYTETEIYLSKLESTTNSGVDSATAKPINHNGTNENGRILGGTQINTVAELVPPLDAYIFVEAKNVAGVTLDSCGGVLLSTVWGLTAAHCVALAADITVFGGAIADPVNMFTISSTASAIIHPQFLLNFLINDIALLSIDTPLVGLGTAKLSTVKPTAALNNLMFTTIGFGTATDAPFDTLTAVLNVIDMQNMNKATCNQQTLSVFVSYPGNTGCLSTSTGTKGICNGDPGGPVFHTAPNEDTGEIIGINSQFIGCPRQQPSSFTWIFPYIPWIQAKTFKKFT</sequence>
<feature type="chain" id="PRO_5035941287" description="Peptidase S1 domain-containing protein" evidence="1">
    <location>
        <begin position="19"/>
        <end position="335"/>
    </location>
</feature>
<dbReference type="InterPro" id="IPR018114">
    <property type="entry name" value="TRYPSIN_HIS"/>
</dbReference>
<gene>
    <name evidence="3" type="ORF">CLODIP_2_CD11936</name>
</gene>
<comment type="caution">
    <text evidence="3">The sequence shown here is derived from an EMBL/GenBank/DDBJ whole genome shotgun (WGS) entry which is preliminary data.</text>
</comment>
<dbReference type="InterPro" id="IPR009003">
    <property type="entry name" value="Peptidase_S1_PA"/>
</dbReference>
<dbReference type="SUPFAM" id="SSF50494">
    <property type="entry name" value="Trypsin-like serine proteases"/>
    <property type="match status" value="1"/>
</dbReference>
<dbReference type="PRINTS" id="PR00722">
    <property type="entry name" value="CHYMOTRYPSIN"/>
</dbReference>
<dbReference type="InterPro" id="IPR051333">
    <property type="entry name" value="CLIP_Serine_Protease"/>
</dbReference>
<dbReference type="GO" id="GO:0006508">
    <property type="term" value="P:proteolysis"/>
    <property type="evidence" value="ECO:0007669"/>
    <property type="project" value="InterPro"/>
</dbReference>
<dbReference type="PROSITE" id="PS50240">
    <property type="entry name" value="TRYPSIN_DOM"/>
    <property type="match status" value="1"/>
</dbReference>
<protein>
    <recommendedName>
        <fullName evidence="2">Peptidase S1 domain-containing protein</fullName>
    </recommendedName>
</protein>
<feature type="signal peptide" evidence="1">
    <location>
        <begin position="1"/>
        <end position="18"/>
    </location>
</feature>
<evidence type="ECO:0000313" key="4">
    <source>
        <dbReference type="Proteomes" id="UP000494165"/>
    </source>
</evidence>
<dbReference type="PANTHER" id="PTHR24260:SF136">
    <property type="entry name" value="GH08193P-RELATED"/>
    <property type="match status" value="1"/>
</dbReference>
<dbReference type="OrthoDB" id="5597713at2759"/>